<proteinExistence type="predicted"/>
<evidence type="ECO:0000313" key="2">
    <source>
        <dbReference type="EMBL" id="SHF32188.1"/>
    </source>
</evidence>
<keyword evidence="2" id="KW-0687">Ribonucleoprotein</keyword>
<dbReference type="Gene3D" id="3.30.1330.30">
    <property type="match status" value="1"/>
</dbReference>
<evidence type="ECO:0000259" key="1">
    <source>
        <dbReference type="Pfam" id="PF01248"/>
    </source>
</evidence>
<dbReference type="Pfam" id="PF01248">
    <property type="entry name" value="Ribosomal_L7Ae"/>
    <property type="match status" value="1"/>
</dbReference>
<accession>A0A1M5APK2</accession>
<dbReference type="SUPFAM" id="SSF55315">
    <property type="entry name" value="L30e-like"/>
    <property type="match status" value="1"/>
</dbReference>
<dbReference type="EMBL" id="FQVL01000015">
    <property type="protein sequence ID" value="SHF32188.1"/>
    <property type="molecule type" value="Genomic_DNA"/>
</dbReference>
<protein>
    <submittedName>
        <fullName evidence="2">LSU ribosomal protein L7AE</fullName>
    </submittedName>
</protein>
<dbReference type="InterPro" id="IPR004038">
    <property type="entry name" value="Ribosomal_eL8/eL30/eS12/Gad45"/>
</dbReference>
<sequence length="88" mass="9940">MRARKVTSGEELVLRELRTGRLHLVVMTVDAAKNTEKKILDKCKSYDVQVLRYGTREELGRAIGKSERVVLGINDVGFARMIKSSFSN</sequence>
<dbReference type="GO" id="GO:0005840">
    <property type="term" value="C:ribosome"/>
    <property type="evidence" value="ECO:0007669"/>
    <property type="project" value="UniProtKB-KW"/>
</dbReference>
<keyword evidence="3" id="KW-1185">Reference proteome</keyword>
<dbReference type="InterPro" id="IPR029064">
    <property type="entry name" value="Ribosomal_eL30-like_sf"/>
</dbReference>
<dbReference type="STRING" id="112248.SAMN05444392_11531"/>
<feature type="domain" description="Ribosomal protein eL8/eL30/eS12/Gadd45" evidence="1">
    <location>
        <begin position="1"/>
        <end position="79"/>
    </location>
</feature>
<name>A0A1M5APK2_9BACL</name>
<reference evidence="2 3" key="1">
    <citation type="submission" date="2016-11" db="EMBL/GenBank/DDBJ databases">
        <authorList>
            <person name="Jaros S."/>
            <person name="Januszkiewicz K."/>
            <person name="Wedrychowicz H."/>
        </authorList>
    </citation>
    <scope>NUCLEOTIDE SEQUENCE [LARGE SCALE GENOMIC DNA]</scope>
    <source>
        <strain evidence="2 3">DSM 44666</strain>
    </source>
</reference>
<dbReference type="Proteomes" id="UP000184476">
    <property type="component" value="Unassembled WGS sequence"/>
</dbReference>
<dbReference type="AlphaFoldDB" id="A0A1M5APK2"/>
<keyword evidence="2" id="KW-0689">Ribosomal protein</keyword>
<gene>
    <name evidence="2" type="ORF">SAMN05444392_11531</name>
</gene>
<evidence type="ECO:0000313" key="3">
    <source>
        <dbReference type="Proteomes" id="UP000184476"/>
    </source>
</evidence>
<organism evidence="2 3">
    <name type="scientific">Seinonella peptonophila</name>
    <dbReference type="NCBI Taxonomy" id="112248"/>
    <lineage>
        <taxon>Bacteria</taxon>
        <taxon>Bacillati</taxon>
        <taxon>Bacillota</taxon>
        <taxon>Bacilli</taxon>
        <taxon>Bacillales</taxon>
        <taxon>Thermoactinomycetaceae</taxon>
        <taxon>Seinonella</taxon>
    </lineage>
</organism>